<name>A0AAW1MNH9_SAPOF</name>
<accession>A0AAW1MNH9</accession>
<keyword evidence="1" id="KW-0732">Signal</keyword>
<dbReference type="EMBL" id="JBDFQZ010000002">
    <property type="protein sequence ID" value="KAK9750613.1"/>
    <property type="molecule type" value="Genomic_DNA"/>
</dbReference>
<gene>
    <name evidence="2" type="ORF">RND81_02G208200</name>
</gene>
<protein>
    <submittedName>
        <fullName evidence="2">Uncharacterized protein</fullName>
    </submittedName>
</protein>
<dbReference type="AlphaFoldDB" id="A0AAW1MNH9"/>
<organism evidence="2 3">
    <name type="scientific">Saponaria officinalis</name>
    <name type="common">Common soapwort</name>
    <name type="synonym">Lychnis saponaria</name>
    <dbReference type="NCBI Taxonomy" id="3572"/>
    <lineage>
        <taxon>Eukaryota</taxon>
        <taxon>Viridiplantae</taxon>
        <taxon>Streptophyta</taxon>
        <taxon>Embryophyta</taxon>
        <taxon>Tracheophyta</taxon>
        <taxon>Spermatophyta</taxon>
        <taxon>Magnoliopsida</taxon>
        <taxon>eudicotyledons</taxon>
        <taxon>Gunneridae</taxon>
        <taxon>Pentapetalae</taxon>
        <taxon>Caryophyllales</taxon>
        <taxon>Caryophyllaceae</taxon>
        <taxon>Caryophylleae</taxon>
        <taxon>Saponaria</taxon>
    </lineage>
</organism>
<dbReference type="Proteomes" id="UP001443914">
    <property type="component" value="Unassembled WGS sequence"/>
</dbReference>
<keyword evidence="3" id="KW-1185">Reference proteome</keyword>
<evidence type="ECO:0000313" key="3">
    <source>
        <dbReference type="Proteomes" id="UP001443914"/>
    </source>
</evidence>
<feature type="chain" id="PRO_5043340379" evidence="1">
    <location>
        <begin position="26"/>
        <end position="84"/>
    </location>
</feature>
<evidence type="ECO:0000256" key="1">
    <source>
        <dbReference type="SAM" id="SignalP"/>
    </source>
</evidence>
<evidence type="ECO:0000313" key="2">
    <source>
        <dbReference type="EMBL" id="KAK9750613.1"/>
    </source>
</evidence>
<comment type="caution">
    <text evidence="2">The sequence shown here is derived from an EMBL/GenBank/DDBJ whole genome shotgun (WGS) entry which is preliminary data.</text>
</comment>
<proteinExistence type="predicted"/>
<sequence>MATKNTTRMIIIACIALILITSEIGLEVEATRVTSEKSKWDCFPDFSEKCEAQRCNNYCLDYKKGGVCRSMAPGQRLVCCCDMS</sequence>
<reference evidence="2" key="1">
    <citation type="submission" date="2024-03" db="EMBL/GenBank/DDBJ databases">
        <title>WGS assembly of Saponaria officinalis var. Norfolk2.</title>
        <authorList>
            <person name="Jenkins J."/>
            <person name="Shu S."/>
            <person name="Grimwood J."/>
            <person name="Barry K."/>
            <person name="Goodstein D."/>
            <person name="Schmutz J."/>
            <person name="Leebens-Mack J."/>
            <person name="Osbourn A."/>
        </authorList>
    </citation>
    <scope>NUCLEOTIDE SEQUENCE [LARGE SCALE GENOMIC DNA]</scope>
    <source>
        <strain evidence="2">JIC</strain>
    </source>
</reference>
<feature type="signal peptide" evidence="1">
    <location>
        <begin position="1"/>
        <end position="25"/>
    </location>
</feature>